<feature type="chain" id="PRO_5037104398" description="DUF4595 domain-containing protein" evidence="1">
    <location>
        <begin position="24"/>
        <end position="297"/>
    </location>
</feature>
<reference evidence="2" key="1">
    <citation type="submission" date="2020-09" db="EMBL/GenBank/DDBJ databases">
        <authorList>
            <person name="Kim M.K."/>
        </authorList>
    </citation>
    <scope>NUCLEOTIDE SEQUENCE</scope>
    <source>
        <strain evidence="2">BT702</strain>
    </source>
</reference>
<evidence type="ECO:0000313" key="2">
    <source>
        <dbReference type="EMBL" id="MBD2702095.1"/>
    </source>
</evidence>
<name>A0A926Y3N6_9BACT</name>
<proteinExistence type="predicted"/>
<sequence length="297" mass="33490">MIKLVKNLAFVASILTFSSGLFSCDKNSLVDPMPQQSGSVDMAANVSNELPVVSVFKKYTLTKDGNIELSYYGDGKLMKATYGPSTYIDYSYTGGTITKTRYESGKVIKQEIYTLNNDGKATHSQHKTFSNQGQFTAEKSYDYEYYSDNNLGFKGNLKKITNTATDEQWDFMYNSNHGIAWIYHFDNVGVNDLKIWFDYGSQNEGVVNKNRLNPSTQVQVLDPYLKIFGGFDQVHLVPAEYHYKPGNNTPIASFTYDYTLNQDGYPIKQESRLSGILFAVKLFDYSVTTAGVIPRQN</sequence>
<evidence type="ECO:0008006" key="4">
    <source>
        <dbReference type="Google" id="ProtNLM"/>
    </source>
</evidence>
<dbReference type="EMBL" id="JACWZY010000012">
    <property type="protein sequence ID" value="MBD2702095.1"/>
    <property type="molecule type" value="Genomic_DNA"/>
</dbReference>
<protein>
    <recommendedName>
        <fullName evidence="4">DUF4595 domain-containing protein</fullName>
    </recommendedName>
</protein>
<keyword evidence="1" id="KW-0732">Signal</keyword>
<dbReference type="AlphaFoldDB" id="A0A926Y3N6"/>
<evidence type="ECO:0000313" key="3">
    <source>
        <dbReference type="Proteomes" id="UP000598820"/>
    </source>
</evidence>
<keyword evidence="3" id="KW-1185">Reference proteome</keyword>
<evidence type="ECO:0000256" key="1">
    <source>
        <dbReference type="SAM" id="SignalP"/>
    </source>
</evidence>
<gene>
    <name evidence="2" type="ORF">IC229_15700</name>
</gene>
<accession>A0A926Y3N6</accession>
<organism evidence="2 3">
    <name type="scientific">Spirosoma profusum</name>
    <dbReference type="NCBI Taxonomy" id="2771354"/>
    <lineage>
        <taxon>Bacteria</taxon>
        <taxon>Pseudomonadati</taxon>
        <taxon>Bacteroidota</taxon>
        <taxon>Cytophagia</taxon>
        <taxon>Cytophagales</taxon>
        <taxon>Cytophagaceae</taxon>
        <taxon>Spirosoma</taxon>
    </lineage>
</organism>
<comment type="caution">
    <text evidence="2">The sequence shown here is derived from an EMBL/GenBank/DDBJ whole genome shotgun (WGS) entry which is preliminary data.</text>
</comment>
<dbReference type="RefSeq" id="WP_190887946.1">
    <property type="nucleotide sequence ID" value="NZ_JACWZY010000012.1"/>
</dbReference>
<feature type="signal peptide" evidence="1">
    <location>
        <begin position="1"/>
        <end position="23"/>
    </location>
</feature>
<dbReference type="Proteomes" id="UP000598820">
    <property type="component" value="Unassembled WGS sequence"/>
</dbReference>
<dbReference type="PROSITE" id="PS51257">
    <property type="entry name" value="PROKAR_LIPOPROTEIN"/>
    <property type="match status" value="1"/>
</dbReference>